<accession>A0A9X1IQ51</accession>
<dbReference type="EMBL" id="JAHGAW010000003">
    <property type="protein sequence ID" value="MBT2186361.1"/>
    <property type="molecule type" value="Genomic_DNA"/>
</dbReference>
<organism evidence="2 3">
    <name type="scientific">Sphingobium nicotianae</name>
    <dbReference type="NCBI Taxonomy" id="2782607"/>
    <lineage>
        <taxon>Bacteria</taxon>
        <taxon>Pseudomonadati</taxon>
        <taxon>Pseudomonadota</taxon>
        <taxon>Alphaproteobacteria</taxon>
        <taxon>Sphingomonadales</taxon>
        <taxon>Sphingomonadaceae</taxon>
        <taxon>Sphingobium</taxon>
    </lineage>
</organism>
<feature type="transmembrane region" description="Helical" evidence="1">
    <location>
        <begin position="86"/>
        <end position="107"/>
    </location>
</feature>
<proteinExistence type="predicted"/>
<sequence length="203" mass="21906">MTNSTADMPEAYPARTRRLSAVIIAFPIVLIGGGVALKALHLGWIGLVGYLVLAMIMTVALVRAAQARAKATGCASPAMIRYNNRMMVASMLYMAILFLSIFAFKHWHLAGPLLWAAAIATAAPVLGMVWAMARLVIEESDEYLRSRIVRQALFGLGGLLAIGTVWGFLEQFELVPHVPAWAVVPVFALGLGVSNLIFRGDKA</sequence>
<dbReference type="AlphaFoldDB" id="A0A9X1IQ51"/>
<keyword evidence="1" id="KW-1133">Transmembrane helix</keyword>
<feature type="transmembrane region" description="Helical" evidence="1">
    <location>
        <begin position="47"/>
        <end position="65"/>
    </location>
</feature>
<keyword evidence="3" id="KW-1185">Reference proteome</keyword>
<keyword evidence="1" id="KW-0812">Transmembrane</keyword>
<reference evidence="2" key="1">
    <citation type="submission" date="2021-05" db="EMBL/GenBank/DDBJ databases">
        <title>Genome of Sphingobium sp. strain.</title>
        <authorList>
            <person name="Fan R."/>
        </authorList>
    </citation>
    <scope>NUCLEOTIDE SEQUENCE</scope>
    <source>
        <strain evidence="2">H33</strain>
    </source>
</reference>
<evidence type="ECO:0000256" key="1">
    <source>
        <dbReference type="SAM" id="Phobius"/>
    </source>
</evidence>
<feature type="transmembrane region" description="Helical" evidence="1">
    <location>
        <begin position="113"/>
        <end position="136"/>
    </location>
</feature>
<feature type="transmembrane region" description="Helical" evidence="1">
    <location>
        <begin position="148"/>
        <end position="168"/>
    </location>
</feature>
<name>A0A9X1IQ51_9SPHN</name>
<feature type="transmembrane region" description="Helical" evidence="1">
    <location>
        <begin position="180"/>
        <end position="198"/>
    </location>
</feature>
<gene>
    <name evidence="2" type="ORF">KK488_05310</name>
</gene>
<feature type="transmembrane region" description="Helical" evidence="1">
    <location>
        <begin position="21"/>
        <end position="41"/>
    </location>
</feature>
<dbReference type="Proteomes" id="UP001138757">
    <property type="component" value="Unassembled WGS sequence"/>
</dbReference>
<keyword evidence="1" id="KW-0472">Membrane</keyword>
<evidence type="ECO:0000313" key="2">
    <source>
        <dbReference type="EMBL" id="MBT2186361.1"/>
    </source>
</evidence>
<evidence type="ECO:0000313" key="3">
    <source>
        <dbReference type="Proteomes" id="UP001138757"/>
    </source>
</evidence>
<comment type="caution">
    <text evidence="2">The sequence shown here is derived from an EMBL/GenBank/DDBJ whole genome shotgun (WGS) entry which is preliminary data.</text>
</comment>
<protein>
    <submittedName>
        <fullName evidence="2">Uncharacterized protein</fullName>
    </submittedName>
</protein>